<dbReference type="InterPro" id="IPR049163">
    <property type="entry name" value="Pif1-like_2B_dom"/>
</dbReference>
<dbReference type="EMBL" id="BAABME010005139">
    <property type="protein sequence ID" value="GAA0164739.1"/>
    <property type="molecule type" value="Genomic_DNA"/>
</dbReference>
<dbReference type="Pfam" id="PF21530">
    <property type="entry name" value="Pif1_2B_dom"/>
    <property type="match status" value="1"/>
</dbReference>
<organism evidence="2 3">
    <name type="scientific">Lithospermum erythrorhizon</name>
    <name type="common">Purple gromwell</name>
    <name type="synonym">Lithospermum officinale var. erythrorhizon</name>
    <dbReference type="NCBI Taxonomy" id="34254"/>
    <lineage>
        <taxon>Eukaryota</taxon>
        <taxon>Viridiplantae</taxon>
        <taxon>Streptophyta</taxon>
        <taxon>Embryophyta</taxon>
        <taxon>Tracheophyta</taxon>
        <taxon>Spermatophyta</taxon>
        <taxon>Magnoliopsida</taxon>
        <taxon>eudicotyledons</taxon>
        <taxon>Gunneridae</taxon>
        <taxon>Pentapetalae</taxon>
        <taxon>asterids</taxon>
        <taxon>lamiids</taxon>
        <taxon>Boraginales</taxon>
        <taxon>Boraginaceae</taxon>
        <taxon>Boraginoideae</taxon>
        <taxon>Lithospermeae</taxon>
        <taxon>Lithospermum</taxon>
    </lineage>
</organism>
<keyword evidence="3" id="KW-1185">Reference proteome</keyword>
<sequence length="207" mass="23289">MDDMREKDDPGFINFLIRIGNGEEPTNAKGEVQIPRPMIVPYTSVEESLEMVYTSDDRAKSAKDQGNYVDYLNTLEPKGLPQHKLVLRINSPIILLRNINPVEGLCNGTRLICKNLLPNVVGTVIATRQFKGKHVWIPKIPLEPNHTETKCLIPFVRRQIPLYVGLSRARTGKNVKLLIIPPTCHDTSTEYTTNVAYNEVLVKASLT</sequence>
<name>A0AAV3QLY0_LITER</name>
<evidence type="ECO:0000313" key="3">
    <source>
        <dbReference type="Proteomes" id="UP001454036"/>
    </source>
</evidence>
<protein>
    <recommendedName>
        <fullName evidence="1">DNA helicase Pif1-like 2B domain-containing protein</fullName>
    </recommendedName>
</protein>
<evidence type="ECO:0000259" key="1">
    <source>
        <dbReference type="Pfam" id="PF21530"/>
    </source>
</evidence>
<dbReference type="Proteomes" id="UP001454036">
    <property type="component" value="Unassembled WGS sequence"/>
</dbReference>
<dbReference type="PANTHER" id="PTHR10492:SF94">
    <property type="entry name" value="ATP-DEPENDENT DNA HELICASE"/>
    <property type="match status" value="1"/>
</dbReference>
<reference evidence="2 3" key="1">
    <citation type="submission" date="2024-01" db="EMBL/GenBank/DDBJ databases">
        <title>The complete chloroplast genome sequence of Lithospermum erythrorhizon: insights into the phylogenetic relationship among Boraginaceae species and the maternal lineages of purple gromwells.</title>
        <authorList>
            <person name="Okada T."/>
            <person name="Watanabe K."/>
        </authorList>
    </citation>
    <scope>NUCLEOTIDE SEQUENCE [LARGE SCALE GENOMIC DNA]</scope>
</reference>
<accession>A0AAV3QLY0</accession>
<comment type="caution">
    <text evidence="2">The sequence shown here is derived from an EMBL/GenBank/DDBJ whole genome shotgun (WGS) entry which is preliminary data.</text>
</comment>
<feature type="domain" description="DNA helicase Pif1-like 2B" evidence="1">
    <location>
        <begin position="70"/>
        <end position="115"/>
    </location>
</feature>
<proteinExistence type="predicted"/>
<dbReference type="InterPro" id="IPR027417">
    <property type="entry name" value="P-loop_NTPase"/>
</dbReference>
<gene>
    <name evidence="2" type="ORF">LIER_20300</name>
</gene>
<evidence type="ECO:0000313" key="2">
    <source>
        <dbReference type="EMBL" id="GAA0164739.1"/>
    </source>
</evidence>
<dbReference type="AlphaFoldDB" id="A0AAV3QLY0"/>
<dbReference type="SUPFAM" id="SSF52540">
    <property type="entry name" value="P-loop containing nucleoside triphosphate hydrolases"/>
    <property type="match status" value="1"/>
</dbReference>
<dbReference type="PANTHER" id="PTHR10492">
    <property type="match status" value="1"/>
</dbReference>